<organism evidence="2">
    <name type="scientific">uncultured Rubrobacteraceae bacterium</name>
    <dbReference type="NCBI Taxonomy" id="349277"/>
    <lineage>
        <taxon>Bacteria</taxon>
        <taxon>Bacillati</taxon>
        <taxon>Actinomycetota</taxon>
        <taxon>Rubrobacteria</taxon>
        <taxon>Rubrobacterales</taxon>
        <taxon>Rubrobacteraceae</taxon>
        <taxon>environmental samples</taxon>
    </lineage>
</organism>
<evidence type="ECO:0000256" key="1">
    <source>
        <dbReference type="SAM" id="MobiDB-lite"/>
    </source>
</evidence>
<dbReference type="AlphaFoldDB" id="A0A6J4QXG8"/>
<gene>
    <name evidence="2" type="ORF">AVDCRST_MAG58-912</name>
</gene>
<feature type="region of interest" description="Disordered" evidence="1">
    <location>
        <begin position="59"/>
        <end position="93"/>
    </location>
</feature>
<evidence type="ECO:0000313" key="2">
    <source>
        <dbReference type="EMBL" id="CAA9450688.1"/>
    </source>
</evidence>
<accession>A0A6J4QXG8</accession>
<name>A0A6J4QXG8_9ACTN</name>
<sequence>MSEQGRKPDDKKDYMNWLERMWDVQKFDVPGRSEREEARTEDVLEIFNSLGELAKRHVEPPIAPHWESGPERRIASDARPEQKDRGELEAAGWERLKRSDGEDVWLDPDNGFMYHQAAALAIVREGNRQ</sequence>
<reference evidence="2" key="1">
    <citation type="submission" date="2020-02" db="EMBL/GenBank/DDBJ databases">
        <authorList>
            <person name="Meier V. D."/>
        </authorList>
    </citation>
    <scope>NUCLEOTIDE SEQUENCE</scope>
    <source>
        <strain evidence="2">AVDCRST_MAG58</strain>
    </source>
</reference>
<dbReference type="EMBL" id="CADCVF010000020">
    <property type="protein sequence ID" value="CAA9450688.1"/>
    <property type="molecule type" value="Genomic_DNA"/>
</dbReference>
<feature type="compositionally biased region" description="Basic and acidic residues" evidence="1">
    <location>
        <begin position="68"/>
        <end position="93"/>
    </location>
</feature>
<proteinExistence type="predicted"/>
<protein>
    <submittedName>
        <fullName evidence="2">Uncharacterized protein</fullName>
    </submittedName>
</protein>